<evidence type="ECO:0000313" key="2">
    <source>
        <dbReference type="EMBL" id="KRO16258.1"/>
    </source>
</evidence>
<dbReference type="OrthoDB" id="9803832at2"/>
<reference evidence="2 3" key="1">
    <citation type="journal article" date="2015" name="Genome Announc.">
        <title>Expanding the biotechnology potential of lactobacilli through comparative genomics of 213 strains and associated genera.</title>
        <authorList>
            <person name="Sun Z."/>
            <person name="Harris H.M."/>
            <person name="McCann A."/>
            <person name="Guo C."/>
            <person name="Argimon S."/>
            <person name="Zhang W."/>
            <person name="Yang X."/>
            <person name="Jeffery I.B."/>
            <person name="Cooney J.C."/>
            <person name="Kagawa T.F."/>
            <person name="Liu W."/>
            <person name="Song Y."/>
            <person name="Salvetti E."/>
            <person name="Wrobel A."/>
            <person name="Rasinkangas P."/>
            <person name="Parkhill J."/>
            <person name="Rea M.C."/>
            <person name="O'Sullivan O."/>
            <person name="Ritari J."/>
            <person name="Douillard F.P."/>
            <person name="Paul Ross R."/>
            <person name="Yang R."/>
            <person name="Briner A.E."/>
            <person name="Felis G.E."/>
            <person name="de Vos W.M."/>
            <person name="Barrangou R."/>
            <person name="Klaenhammer T.R."/>
            <person name="Caufield P.W."/>
            <person name="Cui Y."/>
            <person name="Zhang H."/>
            <person name="O'Toole P.W."/>
        </authorList>
    </citation>
    <scope>NUCLEOTIDE SEQUENCE [LARGE SCALE GENOMIC DNA]</scope>
    <source>
        <strain evidence="2 3">DSM 24301</strain>
    </source>
</reference>
<name>A0A0R2MV73_9LACO</name>
<comment type="caution">
    <text evidence="2">The sequence shown here is derived from an EMBL/GenBank/DDBJ whole genome shotgun (WGS) entry which is preliminary data.</text>
</comment>
<keyword evidence="3" id="KW-1185">Reference proteome</keyword>
<dbReference type="PANTHER" id="PTHR38446:SF1">
    <property type="entry name" value="BLL0914 PROTEIN"/>
    <property type="match status" value="1"/>
</dbReference>
<proteinExistence type="predicted"/>
<feature type="transmembrane region" description="Helical" evidence="1">
    <location>
        <begin position="56"/>
        <end position="72"/>
    </location>
</feature>
<keyword evidence="1" id="KW-1133">Transmembrane helix</keyword>
<evidence type="ECO:0008006" key="4">
    <source>
        <dbReference type="Google" id="ProtNLM"/>
    </source>
</evidence>
<evidence type="ECO:0000313" key="3">
    <source>
        <dbReference type="Proteomes" id="UP000050969"/>
    </source>
</evidence>
<keyword evidence="1" id="KW-0812">Transmembrane</keyword>
<dbReference type="PANTHER" id="PTHR38446">
    <property type="entry name" value="BLL0914 PROTEIN"/>
    <property type="match status" value="1"/>
</dbReference>
<dbReference type="Proteomes" id="UP000050969">
    <property type="component" value="Unassembled WGS sequence"/>
</dbReference>
<sequence length="120" mass="13311">MSIIAWILVIIVAIEHLGIMGLEMFGSPETQAKSFDMDLDFVREKPAQTALQNQGIYNGMLGVTLLLSLFFLSGAPLLITLRLLTFFIMVVALFGGFTATRKIFVVQLLPALLAFISLWF</sequence>
<dbReference type="EMBL" id="JQCE01000042">
    <property type="protein sequence ID" value="KRO16258.1"/>
    <property type="molecule type" value="Genomic_DNA"/>
</dbReference>
<feature type="transmembrane region" description="Helical" evidence="1">
    <location>
        <begin position="79"/>
        <end position="97"/>
    </location>
</feature>
<keyword evidence="1" id="KW-0472">Membrane</keyword>
<gene>
    <name evidence="2" type="ORF">IV56_GL001619</name>
</gene>
<protein>
    <recommendedName>
        <fullName evidence="4">Integral membrane protein</fullName>
    </recommendedName>
</protein>
<dbReference type="Pfam" id="PF06993">
    <property type="entry name" value="DUF1304"/>
    <property type="match status" value="1"/>
</dbReference>
<evidence type="ECO:0000256" key="1">
    <source>
        <dbReference type="SAM" id="Phobius"/>
    </source>
</evidence>
<dbReference type="PATRIC" id="fig|1293598.4.peg.1688"/>
<dbReference type="InterPro" id="IPR009732">
    <property type="entry name" value="DUF1304"/>
</dbReference>
<dbReference type="RefSeq" id="WP_054777293.1">
    <property type="nucleotide sequence ID" value="NZ_BBBX01000010.1"/>
</dbReference>
<accession>A0A0R2MV73</accession>
<dbReference type="AlphaFoldDB" id="A0A0R2MV73"/>
<organism evidence="2 3">
    <name type="scientific">Lacticaseibacillus saniviri JCM 17471 = DSM 24301</name>
    <dbReference type="NCBI Taxonomy" id="1293598"/>
    <lineage>
        <taxon>Bacteria</taxon>
        <taxon>Bacillati</taxon>
        <taxon>Bacillota</taxon>
        <taxon>Bacilli</taxon>
        <taxon>Lactobacillales</taxon>
        <taxon>Lactobacillaceae</taxon>
        <taxon>Lacticaseibacillus</taxon>
    </lineage>
</organism>